<feature type="signal peptide" evidence="1">
    <location>
        <begin position="1"/>
        <end position="30"/>
    </location>
</feature>
<protein>
    <submittedName>
        <fullName evidence="2">Flagellar biosynthetic protein FliR</fullName>
    </submittedName>
</protein>
<accession>A0A5N8VE16</accession>
<keyword evidence="3" id="KW-1185">Reference proteome</keyword>
<dbReference type="EMBL" id="VJZD01000077">
    <property type="protein sequence ID" value="MPY33483.1"/>
    <property type="molecule type" value="Genomic_DNA"/>
</dbReference>
<keyword evidence="2" id="KW-0969">Cilium</keyword>
<dbReference type="OrthoDB" id="4237735at2"/>
<dbReference type="AlphaFoldDB" id="A0A5N8VE16"/>
<dbReference type="RefSeq" id="WP_152889967.1">
    <property type="nucleotide sequence ID" value="NZ_VJZD01000077.1"/>
</dbReference>
<proteinExistence type="predicted"/>
<name>A0A5N8VE16_9ACTN</name>
<reference evidence="2 3" key="1">
    <citation type="submission" date="2019-07" db="EMBL/GenBank/DDBJ databases">
        <title>New species of Amycolatopsis and Streptomyces.</title>
        <authorList>
            <person name="Duangmal K."/>
            <person name="Teo W.F.A."/>
            <person name="Lipun K."/>
        </authorList>
    </citation>
    <scope>NUCLEOTIDE SEQUENCE [LARGE SCALE GENOMIC DNA]</scope>
    <source>
        <strain evidence="2 3">NBRC 109810</strain>
    </source>
</reference>
<keyword evidence="2" id="KW-0966">Cell projection</keyword>
<feature type="chain" id="PRO_5024799096" evidence="1">
    <location>
        <begin position="31"/>
        <end position="130"/>
    </location>
</feature>
<comment type="caution">
    <text evidence="2">The sequence shown here is derived from an EMBL/GenBank/DDBJ whole genome shotgun (WGS) entry which is preliminary data.</text>
</comment>
<evidence type="ECO:0000313" key="2">
    <source>
        <dbReference type="EMBL" id="MPY33483.1"/>
    </source>
</evidence>
<organism evidence="2 3">
    <name type="scientific">Streptomyces adustus</name>
    <dbReference type="NCBI Taxonomy" id="1609272"/>
    <lineage>
        <taxon>Bacteria</taxon>
        <taxon>Bacillati</taxon>
        <taxon>Actinomycetota</taxon>
        <taxon>Actinomycetes</taxon>
        <taxon>Kitasatosporales</taxon>
        <taxon>Streptomycetaceae</taxon>
        <taxon>Streptomyces</taxon>
    </lineage>
</organism>
<keyword evidence="2" id="KW-0282">Flagellum</keyword>
<sequence>MTLRRKFMLSAAASVLAIVGMLTGAGSASANGPTNGQQVSVCAARTYYYRSAVLIGHNQNDEYLIQPFKLYQANGNPEEWCMNAYDVESWWWKGDMQVNWYDDAGNYKASDYFYVSPSSDSWYPYIFHRY</sequence>
<gene>
    <name evidence="2" type="ORF">FNH09_20130</name>
</gene>
<keyword evidence="1" id="KW-0732">Signal</keyword>
<dbReference type="InterPro" id="IPR006311">
    <property type="entry name" value="TAT_signal"/>
</dbReference>
<dbReference type="Proteomes" id="UP000325849">
    <property type="component" value="Unassembled WGS sequence"/>
</dbReference>
<evidence type="ECO:0000256" key="1">
    <source>
        <dbReference type="SAM" id="SignalP"/>
    </source>
</evidence>
<dbReference type="PROSITE" id="PS51318">
    <property type="entry name" value="TAT"/>
    <property type="match status" value="1"/>
</dbReference>
<evidence type="ECO:0000313" key="3">
    <source>
        <dbReference type="Proteomes" id="UP000325849"/>
    </source>
</evidence>